<evidence type="ECO:0000256" key="7">
    <source>
        <dbReference type="ARBA" id="ARBA00022898"/>
    </source>
</evidence>
<gene>
    <name evidence="14" type="ORF">L196_04931</name>
</gene>
<evidence type="ECO:0000256" key="8">
    <source>
        <dbReference type="ARBA" id="ARBA00023004"/>
    </source>
</evidence>
<name>A0AB33Z2E9_9GAMM</name>
<keyword evidence="5" id="KW-0808">Transferase</keyword>
<evidence type="ECO:0000256" key="3">
    <source>
        <dbReference type="ARBA" id="ARBA00006490"/>
    </source>
</evidence>
<protein>
    <recommendedName>
        <fullName evidence="4">cysteine desulfurase</fullName>
        <ecNumber evidence="4">2.8.1.7</ecNumber>
    </recommendedName>
    <alternativeName>
        <fullName evidence="11">Nitrogenase metalloclusters biosynthesis protein NifS</fullName>
    </alternativeName>
</protein>
<dbReference type="PANTHER" id="PTHR11601">
    <property type="entry name" value="CYSTEINE DESULFURYLASE FAMILY MEMBER"/>
    <property type="match status" value="1"/>
</dbReference>
<dbReference type="Gene3D" id="3.90.1150.10">
    <property type="entry name" value="Aspartate Aminotransferase, domain 1"/>
    <property type="match status" value="1"/>
</dbReference>
<accession>A0AB33Z2E9</accession>
<dbReference type="AlphaFoldDB" id="A0AB33Z2E9"/>
<evidence type="ECO:0000256" key="12">
    <source>
        <dbReference type="ARBA" id="ARBA00050776"/>
    </source>
</evidence>
<evidence type="ECO:0000256" key="2">
    <source>
        <dbReference type="ARBA" id="ARBA00003120"/>
    </source>
</evidence>
<dbReference type="InterPro" id="IPR015421">
    <property type="entry name" value="PyrdxlP-dep_Trfase_major"/>
</dbReference>
<evidence type="ECO:0000256" key="4">
    <source>
        <dbReference type="ARBA" id="ARBA00012239"/>
    </source>
</evidence>
<evidence type="ECO:0000256" key="10">
    <source>
        <dbReference type="ARBA" id="ARBA00023231"/>
    </source>
</evidence>
<dbReference type="InterPro" id="IPR000192">
    <property type="entry name" value="Aminotrans_V_dom"/>
</dbReference>
<dbReference type="Proteomes" id="UP000015462">
    <property type="component" value="Unassembled WGS sequence"/>
</dbReference>
<evidence type="ECO:0000313" key="15">
    <source>
        <dbReference type="Proteomes" id="UP000015462"/>
    </source>
</evidence>
<keyword evidence="15" id="KW-1185">Reference proteome</keyword>
<comment type="similarity">
    <text evidence="3">Belongs to the class-V pyridoxal-phosphate-dependent aminotransferase family. NifS/IscS subfamily.</text>
</comment>
<dbReference type="InterPro" id="IPR016454">
    <property type="entry name" value="Cysteine_dSase"/>
</dbReference>
<evidence type="ECO:0000259" key="13">
    <source>
        <dbReference type="Pfam" id="PF00266"/>
    </source>
</evidence>
<dbReference type="GO" id="GO:0046872">
    <property type="term" value="F:metal ion binding"/>
    <property type="evidence" value="ECO:0007669"/>
    <property type="project" value="UniProtKB-KW"/>
</dbReference>
<dbReference type="InterPro" id="IPR015422">
    <property type="entry name" value="PyrdxlP-dep_Trfase_small"/>
</dbReference>
<keyword evidence="6" id="KW-0479">Metal-binding</keyword>
<dbReference type="Pfam" id="PF00266">
    <property type="entry name" value="Aminotran_5"/>
    <property type="match status" value="1"/>
</dbReference>
<keyword evidence="9" id="KW-0411">Iron-sulfur</keyword>
<organism evidence="14 15">
    <name type="scientific">Cycloclasticus pugetii</name>
    <dbReference type="NCBI Taxonomy" id="34068"/>
    <lineage>
        <taxon>Bacteria</taxon>
        <taxon>Pseudomonadati</taxon>
        <taxon>Pseudomonadota</taxon>
        <taxon>Gammaproteobacteria</taxon>
        <taxon>Thiotrichales</taxon>
        <taxon>Piscirickettsiaceae</taxon>
        <taxon>Cycloclasticus</taxon>
    </lineage>
</organism>
<evidence type="ECO:0000256" key="6">
    <source>
        <dbReference type="ARBA" id="ARBA00022723"/>
    </source>
</evidence>
<evidence type="ECO:0000256" key="1">
    <source>
        <dbReference type="ARBA" id="ARBA00001933"/>
    </source>
</evidence>
<keyword evidence="10" id="KW-0535">Nitrogen fixation</keyword>
<sequence length="372" mass="39424">MIYFDNNATSPIDPLVFEAMEPFLTTFYGNPSSLHRHGRVVKTAIEQARQQVANLVNVSAEQVIFTSGGTEANNLCISAAVCSNKQHLLLGATEHPSVVEPIRQLSKKGFFFDQLAVDDNGLISIDTLKRGLSEDTGLVSIMQANNETGVLQNIAPLAALAKEKGAIVHTDAVQSVGKIPVDFNALGVNLMSISGHKIYGPKGVGAVIHDKKTSLMPMLYGGGQEMNIRPGTENAAAIIGFGRAAELAQQTLDNRSRHLLALQQALEAGVKGIEGVRVVASDVDRLPNTSQLLIESVDGEMLLMQLDQKGVAISSGSACSSNSKSPSAVLTAMGVPDKRALSAIRVSLGQQNTQQEVAEFVSILKSVVTQSA</sequence>
<evidence type="ECO:0000256" key="9">
    <source>
        <dbReference type="ARBA" id="ARBA00023014"/>
    </source>
</evidence>
<dbReference type="SUPFAM" id="SSF53383">
    <property type="entry name" value="PLP-dependent transferases"/>
    <property type="match status" value="1"/>
</dbReference>
<dbReference type="PIRSF" id="PIRSF005572">
    <property type="entry name" value="NifS"/>
    <property type="match status" value="1"/>
</dbReference>
<proteinExistence type="inferred from homology"/>
<dbReference type="Gene3D" id="1.10.260.50">
    <property type="match status" value="1"/>
</dbReference>
<comment type="caution">
    <text evidence="14">The sequence shown here is derived from an EMBL/GenBank/DDBJ whole genome shotgun (WGS) entry which is preliminary data.</text>
</comment>
<reference evidence="14 15" key="1">
    <citation type="journal article" date="2013" name="Genome Announc.">
        <title>Genome Sequence of the Pyrene- and Fluoranthene-Degrading Bacterium Cycloclasticus sp. Strain PY97M.</title>
        <authorList>
            <person name="Cui Z."/>
            <person name="Xu G."/>
            <person name="Li Q."/>
            <person name="Gao W."/>
            <person name="Zheng L."/>
        </authorList>
    </citation>
    <scope>NUCLEOTIDE SEQUENCE [LARGE SCALE GENOMIC DNA]</scope>
    <source>
        <strain evidence="14 15">PY97M</strain>
    </source>
</reference>
<dbReference type="EMBL" id="ASHL01000003">
    <property type="protein sequence ID" value="EPD13368.1"/>
    <property type="molecule type" value="Genomic_DNA"/>
</dbReference>
<comment type="cofactor">
    <cofactor evidence="1">
        <name>pyridoxal 5'-phosphate</name>
        <dbReference type="ChEBI" id="CHEBI:597326"/>
    </cofactor>
</comment>
<keyword evidence="7" id="KW-0663">Pyridoxal phosphate</keyword>
<dbReference type="InterPro" id="IPR015424">
    <property type="entry name" value="PyrdxlP-dep_Trfase"/>
</dbReference>
<comment type="catalytic activity">
    <reaction evidence="12">
        <text>(sulfur carrier)-H + L-cysteine = (sulfur carrier)-SH + L-alanine</text>
        <dbReference type="Rhea" id="RHEA:43892"/>
        <dbReference type="Rhea" id="RHEA-COMP:14737"/>
        <dbReference type="Rhea" id="RHEA-COMP:14739"/>
        <dbReference type="ChEBI" id="CHEBI:29917"/>
        <dbReference type="ChEBI" id="CHEBI:35235"/>
        <dbReference type="ChEBI" id="CHEBI:57972"/>
        <dbReference type="ChEBI" id="CHEBI:64428"/>
        <dbReference type="EC" id="2.8.1.7"/>
    </reaction>
</comment>
<dbReference type="GO" id="GO:0008483">
    <property type="term" value="F:transaminase activity"/>
    <property type="evidence" value="ECO:0007669"/>
    <property type="project" value="UniProtKB-KW"/>
</dbReference>
<dbReference type="EC" id="2.8.1.7" evidence="4"/>
<dbReference type="FunFam" id="3.40.640.10:FF:000084">
    <property type="entry name" value="IscS-like cysteine desulfurase"/>
    <property type="match status" value="1"/>
</dbReference>
<evidence type="ECO:0000256" key="11">
    <source>
        <dbReference type="ARBA" id="ARBA00031911"/>
    </source>
</evidence>
<dbReference type="GO" id="GO:0031071">
    <property type="term" value="F:cysteine desulfurase activity"/>
    <property type="evidence" value="ECO:0007669"/>
    <property type="project" value="UniProtKB-EC"/>
</dbReference>
<keyword evidence="14" id="KW-0032">Aminotransferase</keyword>
<keyword evidence="8" id="KW-0408">Iron</keyword>
<dbReference type="GO" id="GO:0051536">
    <property type="term" value="F:iron-sulfur cluster binding"/>
    <property type="evidence" value="ECO:0007669"/>
    <property type="project" value="UniProtKB-KW"/>
</dbReference>
<dbReference type="Gene3D" id="3.40.640.10">
    <property type="entry name" value="Type I PLP-dependent aspartate aminotransferase-like (Major domain)"/>
    <property type="match status" value="1"/>
</dbReference>
<comment type="function">
    <text evidence="2">Catalyzes the removal of elemental sulfur atoms from cysteine to produce alanine. Seems to participate in the biosynthesis of the nitrogenase metalloclusters by providing the inorganic sulfur required for the Fe-S core formation.</text>
</comment>
<evidence type="ECO:0000256" key="5">
    <source>
        <dbReference type="ARBA" id="ARBA00022679"/>
    </source>
</evidence>
<feature type="domain" description="Aminotransferase class V" evidence="13">
    <location>
        <begin position="2"/>
        <end position="359"/>
    </location>
</feature>
<dbReference type="PANTHER" id="PTHR11601:SF34">
    <property type="entry name" value="CYSTEINE DESULFURASE"/>
    <property type="match status" value="1"/>
</dbReference>
<evidence type="ECO:0000313" key="14">
    <source>
        <dbReference type="EMBL" id="EPD13368.1"/>
    </source>
</evidence>
<dbReference type="RefSeq" id="WP_016390162.1">
    <property type="nucleotide sequence ID" value="NZ_JBLHXE010000007.1"/>
</dbReference>